<dbReference type="EMBL" id="GIBP01007608">
    <property type="protein sequence ID" value="NDV36577.1"/>
    <property type="molecule type" value="Transcribed_RNA"/>
</dbReference>
<evidence type="ECO:0000256" key="5">
    <source>
        <dbReference type="SAM" id="Phobius"/>
    </source>
</evidence>
<evidence type="ECO:0000256" key="1">
    <source>
        <dbReference type="ARBA" id="ARBA00004127"/>
    </source>
</evidence>
<evidence type="ECO:0000256" key="4">
    <source>
        <dbReference type="ARBA" id="ARBA00023136"/>
    </source>
</evidence>
<evidence type="ECO:0000313" key="7">
    <source>
        <dbReference type="EMBL" id="NDV36577.1"/>
    </source>
</evidence>
<evidence type="ECO:0000259" key="6">
    <source>
        <dbReference type="Pfam" id="PF02544"/>
    </source>
</evidence>
<dbReference type="PANTHER" id="PTHR14624:SF0">
    <property type="entry name" value="POLYPRENOL REDUCTASE"/>
    <property type="match status" value="1"/>
</dbReference>
<keyword evidence="2 5" id="KW-0812">Transmembrane</keyword>
<feature type="transmembrane region" description="Helical" evidence="5">
    <location>
        <begin position="6"/>
        <end position="27"/>
    </location>
</feature>
<dbReference type="GO" id="GO:0006488">
    <property type="term" value="P:dolichol-linked oligosaccharide biosynthetic process"/>
    <property type="evidence" value="ECO:0007669"/>
    <property type="project" value="InterPro"/>
</dbReference>
<dbReference type="PROSITE" id="PS50244">
    <property type="entry name" value="S5A_REDUCTASE"/>
    <property type="match status" value="1"/>
</dbReference>
<dbReference type="AlphaFoldDB" id="A0A6B2LIB6"/>
<sequence>MVLYWSGFWSGICWNVEGLWYLGLMMIQVTRRCYECFMVQKIGNHKSLFLKAPLAWVFYFWASLAPILESIQTCSISTRIDYFSILHMSWISLLGSSLFLFGNYIQYLHHAYMANNSGTKKKYKVFNELWFRYVSNPHYFAEILIYLGLVGVTGGTHVSSWLILLFVITNLGLNGWRTHEWYKSHFNNYPPRKILIPFLF</sequence>
<evidence type="ECO:0000256" key="2">
    <source>
        <dbReference type="ARBA" id="ARBA00022692"/>
    </source>
</evidence>
<keyword evidence="4 5" id="KW-0472">Membrane</keyword>
<dbReference type="PANTHER" id="PTHR14624">
    <property type="entry name" value="DFG10 PROTEIN"/>
    <property type="match status" value="1"/>
</dbReference>
<protein>
    <recommendedName>
        <fullName evidence="6">3-oxo-5-alpha-steroid 4-dehydrogenase C-terminal domain-containing protein</fullName>
    </recommendedName>
</protein>
<organism evidence="7">
    <name type="scientific">Arcella intermedia</name>
    <dbReference type="NCBI Taxonomy" id="1963864"/>
    <lineage>
        <taxon>Eukaryota</taxon>
        <taxon>Amoebozoa</taxon>
        <taxon>Tubulinea</taxon>
        <taxon>Elardia</taxon>
        <taxon>Arcellinida</taxon>
        <taxon>Sphaerothecina</taxon>
        <taxon>Arcellidae</taxon>
        <taxon>Arcella</taxon>
    </lineage>
</organism>
<keyword evidence="3 5" id="KW-1133">Transmembrane helix</keyword>
<dbReference type="GO" id="GO:0016095">
    <property type="term" value="P:polyprenol catabolic process"/>
    <property type="evidence" value="ECO:0007669"/>
    <property type="project" value="TreeGrafter"/>
</dbReference>
<dbReference type="InterPro" id="IPR039698">
    <property type="entry name" value="Dfg10/SRD5A3"/>
</dbReference>
<dbReference type="UniPathway" id="UPA00378"/>
<dbReference type="Gene3D" id="1.20.120.1630">
    <property type="match status" value="1"/>
</dbReference>
<accession>A0A6B2LIB6</accession>
<comment type="subcellular location">
    <subcellularLocation>
        <location evidence="1">Endomembrane system</location>
        <topology evidence="1">Multi-pass membrane protein</topology>
    </subcellularLocation>
</comment>
<dbReference type="GO" id="GO:0003865">
    <property type="term" value="F:3-oxo-5-alpha-steroid 4-dehydrogenase activity"/>
    <property type="evidence" value="ECO:0007669"/>
    <property type="project" value="TreeGrafter"/>
</dbReference>
<feature type="transmembrane region" description="Helical" evidence="5">
    <location>
        <begin position="48"/>
        <end position="68"/>
    </location>
</feature>
<dbReference type="GO" id="GO:0005783">
    <property type="term" value="C:endoplasmic reticulum"/>
    <property type="evidence" value="ECO:0007669"/>
    <property type="project" value="TreeGrafter"/>
</dbReference>
<feature type="domain" description="3-oxo-5-alpha-steroid 4-dehydrogenase C-terminal" evidence="6">
    <location>
        <begin position="85"/>
        <end position="200"/>
    </location>
</feature>
<dbReference type="Pfam" id="PF02544">
    <property type="entry name" value="Steroid_dh"/>
    <property type="match status" value="1"/>
</dbReference>
<name>A0A6B2LIB6_9EUKA</name>
<dbReference type="InterPro" id="IPR001104">
    <property type="entry name" value="3-oxo-5_a-steroid_4-DH_C"/>
</dbReference>
<evidence type="ECO:0000256" key="3">
    <source>
        <dbReference type="ARBA" id="ARBA00022989"/>
    </source>
</evidence>
<feature type="transmembrane region" description="Helical" evidence="5">
    <location>
        <begin position="88"/>
        <end position="108"/>
    </location>
</feature>
<proteinExistence type="predicted"/>
<reference evidence="7" key="1">
    <citation type="journal article" date="2020" name="J. Eukaryot. Microbiol.">
        <title>De novo Sequencing, Assembly and Annotation of the Transcriptome for the Free-Living Testate Amoeba Arcella intermedia.</title>
        <authorList>
            <person name="Ribeiro G.M."/>
            <person name="Porfirio-Sousa A.L."/>
            <person name="Maurer-Alcala X.X."/>
            <person name="Katz L.A."/>
            <person name="Lahr D.J.G."/>
        </authorList>
    </citation>
    <scope>NUCLEOTIDE SEQUENCE</scope>
</reference>